<dbReference type="Pfam" id="PF01565">
    <property type="entry name" value="FAD_binding_4"/>
    <property type="match status" value="1"/>
</dbReference>
<dbReference type="AlphaFoldDB" id="A0A6I4TY41"/>
<dbReference type="OrthoDB" id="9775082at2"/>
<dbReference type="GO" id="GO:0016491">
    <property type="term" value="F:oxidoreductase activity"/>
    <property type="evidence" value="ECO:0007669"/>
    <property type="project" value="UniProtKB-KW"/>
</dbReference>
<comment type="caution">
    <text evidence="7">The sequence shown here is derived from an EMBL/GenBank/DDBJ whole genome shotgun (WGS) entry which is preliminary data.</text>
</comment>
<dbReference type="GO" id="GO:0071949">
    <property type="term" value="F:FAD binding"/>
    <property type="evidence" value="ECO:0007669"/>
    <property type="project" value="InterPro"/>
</dbReference>
<comment type="similarity">
    <text evidence="2">Belongs to the oxygen-dependent FAD-linked oxidoreductase family.</text>
</comment>
<dbReference type="EMBL" id="WTYJ01000002">
    <property type="protein sequence ID" value="MXO99981.1"/>
    <property type="molecule type" value="Genomic_DNA"/>
</dbReference>
<dbReference type="Gene3D" id="3.30.465.10">
    <property type="match status" value="1"/>
</dbReference>
<dbReference type="PANTHER" id="PTHR42973">
    <property type="entry name" value="BINDING OXIDOREDUCTASE, PUTATIVE (AFU_ORTHOLOGUE AFUA_1G17690)-RELATED"/>
    <property type="match status" value="1"/>
</dbReference>
<keyword evidence="3" id="KW-0285">Flavoprotein</keyword>
<evidence type="ECO:0000256" key="3">
    <source>
        <dbReference type="ARBA" id="ARBA00022630"/>
    </source>
</evidence>
<dbReference type="InterPro" id="IPR016166">
    <property type="entry name" value="FAD-bd_PCMH"/>
</dbReference>
<evidence type="ECO:0000259" key="6">
    <source>
        <dbReference type="PROSITE" id="PS51387"/>
    </source>
</evidence>
<evidence type="ECO:0000256" key="4">
    <source>
        <dbReference type="ARBA" id="ARBA00022827"/>
    </source>
</evidence>
<proteinExistence type="inferred from homology"/>
<organism evidence="7 8">
    <name type="scientific">Croceibacterium xixiisoli</name>
    <dbReference type="NCBI Taxonomy" id="1476466"/>
    <lineage>
        <taxon>Bacteria</taxon>
        <taxon>Pseudomonadati</taxon>
        <taxon>Pseudomonadota</taxon>
        <taxon>Alphaproteobacteria</taxon>
        <taxon>Sphingomonadales</taxon>
        <taxon>Erythrobacteraceae</taxon>
        <taxon>Croceibacterium</taxon>
    </lineage>
</organism>
<dbReference type="PROSITE" id="PS51387">
    <property type="entry name" value="FAD_PCMH"/>
    <property type="match status" value="1"/>
</dbReference>
<evidence type="ECO:0000256" key="2">
    <source>
        <dbReference type="ARBA" id="ARBA00005466"/>
    </source>
</evidence>
<evidence type="ECO:0000313" key="7">
    <source>
        <dbReference type="EMBL" id="MXO99981.1"/>
    </source>
</evidence>
<comment type="cofactor">
    <cofactor evidence="1">
        <name>FAD</name>
        <dbReference type="ChEBI" id="CHEBI:57692"/>
    </cofactor>
</comment>
<dbReference type="InterPro" id="IPR006094">
    <property type="entry name" value="Oxid_FAD_bind_N"/>
</dbReference>
<dbReference type="Gene3D" id="3.30.43.10">
    <property type="entry name" value="Uridine Diphospho-n-acetylenolpyruvylglucosamine Reductase, domain 2"/>
    <property type="match status" value="1"/>
</dbReference>
<feature type="domain" description="FAD-binding PCMH-type" evidence="6">
    <location>
        <begin position="1"/>
        <end position="165"/>
    </location>
</feature>
<dbReference type="InterPro" id="IPR036318">
    <property type="entry name" value="FAD-bd_PCMH-like_sf"/>
</dbReference>
<protein>
    <submittedName>
        <fullName evidence="7">FAD-binding protein</fullName>
    </submittedName>
</protein>
<dbReference type="SUPFAM" id="SSF56176">
    <property type="entry name" value="FAD-binding/transporter-associated domain-like"/>
    <property type="match status" value="1"/>
</dbReference>
<evidence type="ECO:0000256" key="5">
    <source>
        <dbReference type="ARBA" id="ARBA00023002"/>
    </source>
</evidence>
<accession>A0A6I4TY41</accession>
<dbReference type="Gene3D" id="3.40.462.20">
    <property type="match status" value="1"/>
</dbReference>
<name>A0A6I4TY41_9SPHN</name>
<dbReference type="Proteomes" id="UP000469430">
    <property type="component" value="Unassembled WGS sequence"/>
</dbReference>
<gene>
    <name evidence="7" type="ORF">GRI97_13385</name>
</gene>
<dbReference type="InterPro" id="IPR016167">
    <property type="entry name" value="FAD-bd_PCMH_sub1"/>
</dbReference>
<evidence type="ECO:0000313" key="8">
    <source>
        <dbReference type="Proteomes" id="UP000469430"/>
    </source>
</evidence>
<keyword evidence="5" id="KW-0560">Oxidoreductase</keyword>
<sequence length="410" mass="43431">MIRCQSADQVGATLRFASEQSLGVSLRGSGHSYIAAPLQNHTLLIDLGGMNDITVNRQAQRAVAGPGVRGGRLLPALAHHGLAFPIGHCEDVALGGYLLAGGLGWNSGAWGPACLHVEAADVVLADGRLLHVTEHEHPEILWAVRGAGCAFFAVVVAYHLRLEPMPAHVHVWSGTFCLSAASQVAPWLDQAIAAAPPGLELTCMIGPDFETGKPAISLRAIGIADTAEYARATVADFIVPPADASMIHAGKQHRSHFMDLPRLSVMPSNKRVAADQCWSDHPLGDLLLAVCDLAAVPDAPSSINLVVQGGHGRIPRMPDPGTAALSVGGGVSAGIYAMWDDERDDARHCEWVQRADVALAPFACGRYVGEADLHAAPDRLRECFNTAAWERLSDLRATYDPVGLIRGLAE</sequence>
<reference evidence="7 8" key="1">
    <citation type="submission" date="2019-12" db="EMBL/GenBank/DDBJ databases">
        <title>Genomic-based taxomic classification of the family Erythrobacteraceae.</title>
        <authorList>
            <person name="Xu L."/>
        </authorList>
    </citation>
    <scope>NUCLEOTIDE SEQUENCE [LARGE SCALE GENOMIC DNA]</scope>
    <source>
        <strain evidence="7 8">S36</strain>
    </source>
</reference>
<keyword evidence="4" id="KW-0274">FAD</keyword>
<dbReference type="RefSeq" id="WP_161391657.1">
    <property type="nucleotide sequence ID" value="NZ_JBHSCP010000001.1"/>
</dbReference>
<dbReference type="InterPro" id="IPR016169">
    <property type="entry name" value="FAD-bd_PCMH_sub2"/>
</dbReference>
<dbReference type="PANTHER" id="PTHR42973:SF39">
    <property type="entry name" value="FAD-BINDING PCMH-TYPE DOMAIN-CONTAINING PROTEIN"/>
    <property type="match status" value="1"/>
</dbReference>
<dbReference type="InterPro" id="IPR050416">
    <property type="entry name" value="FAD-linked_Oxidoreductase"/>
</dbReference>
<evidence type="ECO:0000256" key="1">
    <source>
        <dbReference type="ARBA" id="ARBA00001974"/>
    </source>
</evidence>
<keyword evidence="8" id="KW-1185">Reference proteome</keyword>